<reference evidence="1 2" key="1">
    <citation type="journal article" date="2013" name="BMC Genomics">
        <title>Comparative genomics reveals distinct host-interacting traits of three major human-associated propionibacteria.</title>
        <authorList>
            <person name="Mak T.N."/>
            <person name="Schmid M."/>
            <person name="Brzuszkiewicz E."/>
            <person name="Zeng G."/>
            <person name="Meyer R."/>
            <person name="Sfanos K.S."/>
            <person name="Brinkmann V."/>
            <person name="Meyer T.F."/>
            <person name="Bruggemann H."/>
        </authorList>
    </citation>
    <scope>NUCLEOTIDE SEQUENCE [LARGE SCALE GENOMIC DNA]</scope>
    <source>
        <strain evidence="1 2">TM11</strain>
    </source>
</reference>
<proteinExistence type="predicted"/>
<organism evidence="1 2">
    <name type="scientific">Cutibacterium granulosum TM11</name>
    <dbReference type="NCBI Taxonomy" id="1292373"/>
    <lineage>
        <taxon>Bacteria</taxon>
        <taxon>Bacillati</taxon>
        <taxon>Actinomycetota</taxon>
        <taxon>Actinomycetes</taxon>
        <taxon>Propionibacteriales</taxon>
        <taxon>Propionibacteriaceae</taxon>
        <taxon>Cutibacterium</taxon>
    </lineage>
</organism>
<gene>
    <name evidence="1" type="ORF">H640_07354</name>
</gene>
<protein>
    <submittedName>
        <fullName evidence="1">Chitinase</fullName>
    </submittedName>
</protein>
<dbReference type="Proteomes" id="UP000053711">
    <property type="component" value="Unassembled WGS sequence"/>
</dbReference>
<keyword evidence="2" id="KW-1185">Reference proteome</keyword>
<dbReference type="EMBL" id="AOST01000064">
    <property type="protein sequence ID" value="ERF64268.1"/>
    <property type="molecule type" value="Genomic_DNA"/>
</dbReference>
<accession>A0ACB4UMH9</accession>
<name>A0ACB4UMH9_9ACTN</name>
<evidence type="ECO:0000313" key="1">
    <source>
        <dbReference type="EMBL" id="ERF64268.1"/>
    </source>
</evidence>
<sequence length="868" mass="92597">MVTYSHDGKVSSDPSLVAGADGEVGMDVTIYNTTGRLETVNADVNGRSISREALVSTPMTMAGSVTLDDMDPSKVVTAASRNQHTDPAGNGVVGVDKDGRTVVQWAGLTGVEPLGSVARFSLVVNAHDFHVPAMNLAVTPGFGVQDANTEDENALVVSTIKTLTETTQVLDESGKAIQLATQRLNEAGSNIGNKTISDLKSSDMRIAANAEATAKTISQLAGQTSIAYQKTGSLISGQLAQSTATMKGLLGDPKSSAPQVSVDSHTCKVHASKKTYSSAEAEKREVTQVRQESDNLANQPVLSVIRGLSARLDALSTASDRCQKMVVTDLITMLGPEDPDAKSCTTNPDGLSCALYAQKRQLNGAIKDLTGQNAQFAEQLRKGSQNKMLGKVQQLQTNFEDLQLSVADLSKDSPQAYGQSLKRVDLALDTVTAGISATRNELDRIHAKSQDLLTSADSQDKQIRAVKRELCLASGLTRPAHEEPPSPGTNDSTMTPTQPPLKDSLDPTPGSIDRREGIRLLDMVSTTKCPLVDPGPDASFAGRHHLRRMENSLESTNSQMRSGLAELVEQTELHHPETSQAGSRVARNLDGLDTALKNLRDELHKAQEQRNAGVVTLARHVRIINDQMEILDRQMKDLDRYSSAVGGELSELGTDLDTFVVSTRESADKQLTDNLGASLKNVNSVRRNGKHASRQMFEAFRNDLTEQSEHVAAVGERTVAMANGRMTTANDHLSAQTNKAMQARSAETMKTADGAVADTKQVSGLLAGDIAHVLDDIGQHTDSGDGLLGAISTSAGYLKVADGKMADANSQTHVAQSTQRTVYGDAQVDDAVRRASLARLEQPLTIESSGGAIPAKWMSARIEGSSHE</sequence>
<comment type="caution">
    <text evidence="1">The sequence shown here is derived from an EMBL/GenBank/DDBJ whole genome shotgun (WGS) entry which is preliminary data.</text>
</comment>
<evidence type="ECO:0000313" key="2">
    <source>
        <dbReference type="Proteomes" id="UP000053711"/>
    </source>
</evidence>